<dbReference type="EMBL" id="CM037629">
    <property type="protein sequence ID" value="KAH7990283.1"/>
    <property type="molecule type" value="Genomic_DNA"/>
</dbReference>
<comment type="caution">
    <text evidence="1">The sequence shown here is derived from an EMBL/GenBank/DDBJ whole genome shotgun (WGS) entry which is preliminary data.</text>
</comment>
<name>A0ACB8ED70_9SAUR</name>
<gene>
    <name evidence="1" type="ORF">K3G42_005066</name>
</gene>
<evidence type="ECO:0000313" key="1">
    <source>
        <dbReference type="EMBL" id="KAH7990283.1"/>
    </source>
</evidence>
<proteinExistence type="predicted"/>
<organism evidence="1 2">
    <name type="scientific">Sphaerodactylus townsendi</name>
    <dbReference type="NCBI Taxonomy" id="933632"/>
    <lineage>
        <taxon>Eukaryota</taxon>
        <taxon>Metazoa</taxon>
        <taxon>Chordata</taxon>
        <taxon>Craniata</taxon>
        <taxon>Vertebrata</taxon>
        <taxon>Euteleostomi</taxon>
        <taxon>Lepidosauria</taxon>
        <taxon>Squamata</taxon>
        <taxon>Bifurcata</taxon>
        <taxon>Gekkota</taxon>
        <taxon>Sphaerodactylidae</taxon>
        <taxon>Sphaerodactylus</taxon>
    </lineage>
</organism>
<evidence type="ECO:0000313" key="2">
    <source>
        <dbReference type="Proteomes" id="UP000827872"/>
    </source>
</evidence>
<accession>A0ACB8ED70</accession>
<sequence>MARLLLGDKLPSEEVCLRKVNDTASRVVGQAFFNVIQIPCFEFVPREQCVEPYLYVWCKNYSTVIVAEAQQPVLYDYGGEVIDGPATQRPASTSAAPGRELTTSGTQARPSGSPPKRRKGKGKGRKGRKGKGSKATKGVGSAKSLDAQGLAKGAFPGQKSSTAEEKTFNAILMSCAGSKYRTKTGGTVWEAPSLHSLATSPSHRERKRKGRRKHLMKVEALLNVLGCRAIGERHDTRIVYLLTGPREEKDDKASMPKTGQGFLLPPPH</sequence>
<reference evidence="1" key="1">
    <citation type="submission" date="2021-08" db="EMBL/GenBank/DDBJ databases">
        <title>The first chromosome-level gecko genome reveals the dynamic sex chromosomes of Neotropical dwarf geckos (Sphaerodactylidae: Sphaerodactylus).</title>
        <authorList>
            <person name="Pinto B.J."/>
            <person name="Keating S.E."/>
            <person name="Gamble T."/>
        </authorList>
    </citation>
    <scope>NUCLEOTIDE SEQUENCE</scope>
    <source>
        <strain evidence="1">TG3544</strain>
    </source>
</reference>
<protein>
    <submittedName>
        <fullName evidence="1">Uncharacterized protein</fullName>
    </submittedName>
</protein>
<keyword evidence="2" id="KW-1185">Reference proteome</keyword>
<dbReference type="Proteomes" id="UP000827872">
    <property type="component" value="Linkage Group LG16"/>
</dbReference>